<dbReference type="GO" id="GO:0000462">
    <property type="term" value="P:maturation of SSU-rRNA from tricistronic rRNA transcript (SSU-rRNA, 5.8S rRNA, LSU-rRNA)"/>
    <property type="evidence" value="ECO:0007669"/>
    <property type="project" value="TreeGrafter"/>
</dbReference>
<dbReference type="PANTHER" id="PTHR28096:SF1">
    <property type="entry name" value="PROTEIN FAF1"/>
    <property type="match status" value="1"/>
</dbReference>
<feature type="region of interest" description="Disordered" evidence="1">
    <location>
        <begin position="1"/>
        <end position="45"/>
    </location>
</feature>
<dbReference type="GO" id="GO:0005730">
    <property type="term" value="C:nucleolus"/>
    <property type="evidence" value="ECO:0007669"/>
    <property type="project" value="TreeGrafter"/>
</dbReference>
<reference evidence="2" key="1">
    <citation type="submission" date="2023-04" db="EMBL/GenBank/DDBJ databases">
        <authorList>
            <person name="Vijverberg K."/>
            <person name="Xiong W."/>
            <person name="Schranz E."/>
        </authorList>
    </citation>
    <scope>NUCLEOTIDE SEQUENCE</scope>
</reference>
<organism evidence="2 3">
    <name type="scientific">Lactuca saligna</name>
    <name type="common">Willowleaf lettuce</name>
    <dbReference type="NCBI Taxonomy" id="75948"/>
    <lineage>
        <taxon>Eukaryota</taxon>
        <taxon>Viridiplantae</taxon>
        <taxon>Streptophyta</taxon>
        <taxon>Embryophyta</taxon>
        <taxon>Tracheophyta</taxon>
        <taxon>Spermatophyta</taxon>
        <taxon>Magnoliopsida</taxon>
        <taxon>eudicotyledons</taxon>
        <taxon>Gunneridae</taxon>
        <taxon>Pentapetalae</taxon>
        <taxon>asterids</taxon>
        <taxon>campanulids</taxon>
        <taxon>Asterales</taxon>
        <taxon>Asteraceae</taxon>
        <taxon>Cichorioideae</taxon>
        <taxon>Cichorieae</taxon>
        <taxon>Lactucinae</taxon>
        <taxon>Lactuca</taxon>
    </lineage>
</organism>
<sequence length="253" mass="27750">MRLVPEPGQTNLEPKKTKTASAKRHCDTVNSTTTPTGDIKSATPTVNVLTPPSLSDRLNSTRMDKRKMMKRGNKEEATSTFMDMKSQRMDINSILKDIEDIVPSHMTWKEKKALENKKVVSLGGKPPKKQRLPLSVARVQMKKQKERDQKMLQQNMILGQVGGKRGSRSKRESESRKPEDRVLMSTAGRFRNGILDVKDLLKTGGPSRERGFSGSRGTGGLGLGDGGGNKKKGGGGGGKKKHGKKGGRRKGHH</sequence>
<dbReference type="Proteomes" id="UP001177003">
    <property type="component" value="Chromosome 8"/>
</dbReference>
<accession>A0AA36EHG5</accession>
<name>A0AA36EHG5_LACSI</name>
<dbReference type="AlphaFoldDB" id="A0AA36EHG5"/>
<feature type="compositionally biased region" description="Gly residues" evidence="1">
    <location>
        <begin position="214"/>
        <end position="227"/>
    </location>
</feature>
<proteinExistence type="predicted"/>
<feature type="compositionally biased region" description="Polar residues" evidence="1">
    <location>
        <begin position="28"/>
        <end position="45"/>
    </location>
</feature>
<dbReference type="InterPro" id="IPR053030">
    <property type="entry name" value="Ribosomal_biogenesis_FAF1-like"/>
</dbReference>
<evidence type="ECO:0000256" key="1">
    <source>
        <dbReference type="SAM" id="MobiDB-lite"/>
    </source>
</evidence>
<dbReference type="PANTHER" id="PTHR28096">
    <property type="entry name" value="PROTEIN FAF1"/>
    <property type="match status" value="1"/>
</dbReference>
<feature type="compositionally biased region" description="Basic residues" evidence="1">
    <location>
        <begin position="229"/>
        <end position="253"/>
    </location>
</feature>
<dbReference type="EMBL" id="OX465084">
    <property type="protein sequence ID" value="CAI9296259.1"/>
    <property type="molecule type" value="Genomic_DNA"/>
</dbReference>
<feature type="compositionally biased region" description="Basic and acidic residues" evidence="1">
    <location>
        <begin position="169"/>
        <end position="182"/>
    </location>
</feature>
<evidence type="ECO:0000313" key="2">
    <source>
        <dbReference type="EMBL" id="CAI9296259.1"/>
    </source>
</evidence>
<evidence type="ECO:0000313" key="3">
    <source>
        <dbReference type="Proteomes" id="UP001177003"/>
    </source>
</evidence>
<feature type="compositionally biased region" description="Basic and acidic residues" evidence="1">
    <location>
        <begin position="196"/>
        <end position="211"/>
    </location>
</feature>
<dbReference type="InterPro" id="IPR027973">
    <property type="entry name" value="FSAF1-like"/>
</dbReference>
<keyword evidence="3" id="KW-1185">Reference proteome</keyword>
<dbReference type="Pfam" id="PF15375">
    <property type="entry name" value="FSAF1"/>
    <property type="match status" value="1"/>
</dbReference>
<gene>
    <name evidence="2" type="ORF">LSALG_LOCUS35144</name>
</gene>
<feature type="region of interest" description="Disordered" evidence="1">
    <location>
        <begin position="153"/>
        <end position="253"/>
    </location>
</feature>
<protein>
    <submittedName>
        <fullName evidence="2">Uncharacterized protein</fullName>
    </submittedName>
</protein>